<evidence type="ECO:0000313" key="4">
    <source>
        <dbReference type="Proteomes" id="UP000245207"/>
    </source>
</evidence>
<comment type="caution">
    <text evidence="3">The sequence shown here is derived from an EMBL/GenBank/DDBJ whole genome shotgun (WGS) entry which is preliminary data.</text>
</comment>
<name>A0A2U1NPS9_ARTAN</name>
<accession>A0A2U1NPS9</accession>
<organism evidence="3 4">
    <name type="scientific">Artemisia annua</name>
    <name type="common">Sweet wormwood</name>
    <dbReference type="NCBI Taxonomy" id="35608"/>
    <lineage>
        <taxon>Eukaryota</taxon>
        <taxon>Viridiplantae</taxon>
        <taxon>Streptophyta</taxon>
        <taxon>Embryophyta</taxon>
        <taxon>Tracheophyta</taxon>
        <taxon>Spermatophyta</taxon>
        <taxon>Magnoliopsida</taxon>
        <taxon>eudicotyledons</taxon>
        <taxon>Gunneridae</taxon>
        <taxon>Pentapetalae</taxon>
        <taxon>asterids</taxon>
        <taxon>campanulids</taxon>
        <taxon>Asterales</taxon>
        <taxon>Asteraceae</taxon>
        <taxon>Asteroideae</taxon>
        <taxon>Anthemideae</taxon>
        <taxon>Artemisiinae</taxon>
        <taxon>Artemisia</taxon>
    </lineage>
</organism>
<sequence length="704" mass="77916">MPLTLLQSKQCYLVLPELKHNTGTSSSATSSAPPNAEWWLKVNAIVKFWIFLTLSETNQGILFVGIREMSNTHQSQGNEHKLSYASMFKTNNAFKSVNICELRNEERVEGAHVTIPLKEIEDVSARFANTLYGYFIGKRLAFPIVENYVKNTWAKFGLERVMLNNGFFLFQFSTKEGMDKVLEAGPWLIRSMPIFLSVWSPNTTLAKEEVTAAPVWLKLLNVPIVAYTEVGLSLITTQIGKPIMLDSYTSSMCVKSWGQNSYARALVEVSSLDELLDHVVVAIPFSNGQGHSLVRVDIEYEWKPPRCTSCKIFDHIDAACPKNVKQHSVQNNGDEEGFVEATKRKGKGKGPTQVIDGVRFSKPRVTLNYRWQPVSKKKVGSDGASSSKGNGTNNNASGPNMHAAQDPVNQAKSDVHTSNKYIHDDLSDIVTKNPFGSLMDEVTNSEMGPEVGVTQGEQSGHVMEIDSDNEVDESIEVGKPSTPIVEKIDKLEKLIIDGIGTLVDDNGKPVPVVEGIKKGNPFSKVGNVVVSDSDDEVLEPDDPMSSYLSSAGGQNELEGYFSDDYAAQVLDLPGQLEEFNKMFDFKGGDPFTQKKDKFAYVVGIIAHLDLFPNLATVRSMVTTKEMRLNSKQQFLQSDTTSSAWNTCDTCDTRSFNRSSEPKVWPFGNGCCFAHDLTCRVPTSQNNSMLIIGVEMVLMVLVFFV</sequence>
<dbReference type="PANTHER" id="PTHR31286:SF99">
    <property type="entry name" value="DUF4283 DOMAIN-CONTAINING PROTEIN"/>
    <property type="match status" value="1"/>
</dbReference>
<protein>
    <submittedName>
        <fullName evidence="3">Zinc knuckle CX2CX4HX4C</fullName>
    </submittedName>
</protein>
<proteinExistence type="predicted"/>
<evidence type="ECO:0000259" key="2">
    <source>
        <dbReference type="Pfam" id="PF14111"/>
    </source>
</evidence>
<dbReference type="EMBL" id="PKPP01002399">
    <property type="protein sequence ID" value="PWA75513.1"/>
    <property type="molecule type" value="Genomic_DNA"/>
</dbReference>
<feature type="region of interest" description="Disordered" evidence="1">
    <location>
        <begin position="371"/>
        <end position="415"/>
    </location>
</feature>
<feature type="domain" description="DUF4283" evidence="2">
    <location>
        <begin position="125"/>
        <end position="205"/>
    </location>
</feature>
<dbReference type="InterPro" id="IPR040256">
    <property type="entry name" value="At4g02000-like"/>
</dbReference>
<keyword evidence="4" id="KW-1185">Reference proteome</keyword>
<dbReference type="Pfam" id="PF14111">
    <property type="entry name" value="DUF4283"/>
    <property type="match status" value="1"/>
</dbReference>
<dbReference type="PANTHER" id="PTHR31286">
    <property type="entry name" value="GLYCINE-RICH CELL WALL STRUCTURAL PROTEIN 1.8-LIKE"/>
    <property type="match status" value="1"/>
</dbReference>
<reference evidence="3 4" key="1">
    <citation type="journal article" date="2018" name="Mol. Plant">
        <title>The genome of Artemisia annua provides insight into the evolution of Asteraceae family and artemisinin biosynthesis.</title>
        <authorList>
            <person name="Shen Q."/>
            <person name="Zhang L."/>
            <person name="Liao Z."/>
            <person name="Wang S."/>
            <person name="Yan T."/>
            <person name="Shi P."/>
            <person name="Liu M."/>
            <person name="Fu X."/>
            <person name="Pan Q."/>
            <person name="Wang Y."/>
            <person name="Lv Z."/>
            <person name="Lu X."/>
            <person name="Zhang F."/>
            <person name="Jiang W."/>
            <person name="Ma Y."/>
            <person name="Chen M."/>
            <person name="Hao X."/>
            <person name="Li L."/>
            <person name="Tang Y."/>
            <person name="Lv G."/>
            <person name="Zhou Y."/>
            <person name="Sun X."/>
            <person name="Brodelius P.E."/>
            <person name="Rose J.K.C."/>
            <person name="Tang K."/>
        </authorList>
    </citation>
    <scope>NUCLEOTIDE SEQUENCE [LARGE SCALE GENOMIC DNA]</scope>
    <source>
        <strain evidence="4">cv. Huhao1</strain>
        <tissue evidence="3">Leaf</tissue>
    </source>
</reference>
<dbReference type="InterPro" id="IPR025558">
    <property type="entry name" value="DUF4283"/>
</dbReference>
<dbReference type="Proteomes" id="UP000245207">
    <property type="component" value="Unassembled WGS sequence"/>
</dbReference>
<dbReference type="OrthoDB" id="1112563at2759"/>
<evidence type="ECO:0000256" key="1">
    <source>
        <dbReference type="SAM" id="MobiDB-lite"/>
    </source>
</evidence>
<evidence type="ECO:0000313" key="3">
    <source>
        <dbReference type="EMBL" id="PWA75513.1"/>
    </source>
</evidence>
<dbReference type="STRING" id="35608.A0A2U1NPS9"/>
<dbReference type="AlphaFoldDB" id="A0A2U1NPS9"/>
<gene>
    <name evidence="3" type="ORF">CTI12_AA241840</name>
</gene>
<feature type="compositionally biased region" description="Polar residues" evidence="1">
    <location>
        <begin position="383"/>
        <end position="398"/>
    </location>
</feature>